<proteinExistence type="predicted"/>
<sequence length="61" mass="6462">MLTGWRQVLTASMVSGWTSLSFVLGHYSSLGYICGVLGSSGVYALAFGIMGLLPAPRVKRP</sequence>
<dbReference type="Proteomes" id="UP000814033">
    <property type="component" value="Unassembled WGS sequence"/>
</dbReference>
<comment type="caution">
    <text evidence="1">The sequence shown here is derived from an EMBL/GenBank/DDBJ whole genome shotgun (WGS) entry which is preliminary data.</text>
</comment>
<reference evidence="1" key="1">
    <citation type="submission" date="2021-02" db="EMBL/GenBank/DDBJ databases">
        <authorList>
            <consortium name="DOE Joint Genome Institute"/>
            <person name="Ahrendt S."/>
            <person name="Looney B.P."/>
            <person name="Miyauchi S."/>
            <person name="Morin E."/>
            <person name="Drula E."/>
            <person name="Courty P.E."/>
            <person name="Chicoki N."/>
            <person name="Fauchery L."/>
            <person name="Kohler A."/>
            <person name="Kuo A."/>
            <person name="Labutti K."/>
            <person name="Pangilinan J."/>
            <person name="Lipzen A."/>
            <person name="Riley R."/>
            <person name="Andreopoulos W."/>
            <person name="He G."/>
            <person name="Johnson J."/>
            <person name="Barry K.W."/>
            <person name="Grigoriev I.V."/>
            <person name="Nagy L."/>
            <person name="Hibbett D."/>
            <person name="Henrissat B."/>
            <person name="Matheny P.B."/>
            <person name="Labbe J."/>
            <person name="Martin F."/>
        </authorList>
    </citation>
    <scope>NUCLEOTIDE SEQUENCE</scope>
    <source>
        <strain evidence="1">FP105234-sp</strain>
    </source>
</reference>
<reference evidence="1" key="2">
    <citation type="journal article" date="2022" name="New Phytol.">
        <title>Evolutionary transition to the ectomycorrhizal habit in the genomes of a hyperdiverse lineage of mushroom-forming fungi.</title>
        <authorList>
            <person name="Looney B."/>
            <person name="Miyauchi S."/>
            <person name="Morin E."/>
            <person name="Drula E."/>
            <person name="Courty P.E."/>
            <person name="Kohler A."/>
            <person name="Kuo A."/>
            <person name="LaButti K."/>
            <person name="Pangilinan J."/>
            <person name="Lipzen A."/>
            <person name="Riley R."/>
            <person name="Andreopoulos W."/>
            <person name="He G."/>
            <person name="Johnson J."/>
            <person name="Nolan M."/>
            <person name="Tritt A."/>
            <person name="Barry K.W."/>
            <person name="Grigoriev I.V."/>
            <person name="Nagy L.G."/>
            <person name="Hibbett D."/>
            <person name="Henrissat B."/>
            <person name="Matheny P.B."/>
            <person name="Labbe J."/>
            <person name="Martin F.M."/>
        </authorList>
    </citation>
    <scope>NUCLEOTIDE SEQUENCE</scope>
    <source>
        <strain evidence="1">FP105234-sp</strain>
    </source>
</reference>
<name>A0ACB8S0E0_9AGAM</name>
<protein>
    <submittedName>
        <fullName evidence="1">Uncharacterized protein</fullName>
    </submittedName>
</protein>
<gene>
    <name evidence="1" type="ORF">FA95DRAFT_1556446</name>
</gene>
<evidence type="ECO:0000313" key="2">
    <source>
        <dbReference type="Proteomes" id="UP000814033"/>
    </source>
</evidence>
<organism evidence="1 2">
    <name type="scientific">Auriscalpium vulgare</name>
    <dbReference type="NCBI Taxonomy" id="40419"/>
    <lineage>
        <taxon>Eukaryota</taxon>
        <taxon>Fungi</taxon>
        <taxon>Dikarya</taxon>
        <taxon>Basidiomycota</taxon>
        <taxon>Agaricomycotina</taxon>
        <taxon>Agaricomycetes</taxon>
        <taxon>Russulales</taxon>
        <taxon>Auriscalpiaceae</taxon>
        <taxon>Auriscalpium</taxon>
    </lineage>
</organism>
<accession>A0ACB8S0E0</accession>
<evidence type="ECO:0000313" key="1">
    <source>
        <dbReference type="EMBL" id="KAI0049754.1"/>
    </source>
</evidence>
<keyword evidence="2" id="KW-1185">Reference proteome</keyword>
<dbReference type="EMBL" id="MU275869">
    <property type="protein sequence ID" value="KAI0049754.1"/>
    <property type="molecule type" value="Genomic_DNA"/>
</dbReference>